<dbReference type="InterPro" id="IPR032675">
    <property type="entry name" value="LRR_dom_sf"/>
</dbReference>
<comment type="similarity">
    <text evidence="2">Belongs to the RLP family.</text>
</comment>
<keyword evidence="7" id="KW-1133">Transmembrane helix</keyword>
<keyword evidence="4" id="KW-0433">Leucine-rich repeat</keyword>
<dbReference type="EMBL" id="JXTB01000171">
    <property type="protein sequence ID" value="PON56462.1"/>
    <property type="molecule type" value="Genomic_DNA"/>
</dbReference>
<keyword evidence="9" id="KW-0675">Receptor</keyword>
<evidence type="ECO:0000313" key="12">
    <source>
        <dbReference type="Proteomes" id="UP000237105"/>
    </source>
</evidence>
<evidence type="ECO:0000313" key="11">
    <source>
        <dbReference type="EMBL" id="PON56462.1"/>
    </source>
</evidence>
<keyword evidence="5" id="KW-0812">Transmembrane</keyword>
<gene>
    <name evidence="11" type="ORF">PanWU01x14_181550</name>
</gene>
<dbReference type="AlphaFoldDB" id="A0A2P5C5U8"/>
<dbReference type="Proteomes" id="UP000237105">
    <property type="component" value="Unassembled WGS sequence"/>
</dbReference>
<dbReference type="GO" id="GO:0005886">
    <property type="term" value="C:plasma membrane"/>
    <property type="evidence" value="ECO:0007669"/>
    <property type="project" value="UniProtKB-SubCell"/>
</dbReference>
<dbReference type="SUPFAM" id="SSF52058">
    <property type="entry name" value="L domain-like"/>
    <property type="match status" value="1"/>
</dbReference>
<keyword evidence="8" id="KW-0472">Membrane</keyword>
<dbReference type="PANTHER" id="PTHR27004:SF460">
    <property type="entry name" value="RECEPTOR-LIKE PROTEIN 33"/>
    <property type="match status" value="1"/>
</dbReference>
<dbReference type="OrthoDB" id="544346at2759"/>
<name>A0A2P5C5U8_PARAD</name>
<dbReference type="STRING" id="3476.A0A2P5C5U8"/>
<comment type="caution">
    <text evidence="11">The sequence shown here is derived from an EMBL/GenBank/DDBJ whole genome shotgun (WGS) entry which is preliminary data.</text>
</comment>
<evidence type="ECO:0000256" key="5">
    <source>
        <dbReference type="ARBA" id="ARBA00022692"/>
    </source>
</evidence>
<evidence type="ECO:0000256" key="10">
    <source>
        <dbReference type="ARBA" id="ARBA00023180"/>
    </source>
</evidence>
<proteinExistence type="inferred from homology"/>
<keyword evidence="3" id="KW-1003">Cell membrane</keyword>
<evidence type="ECO:0000256" key="4">
    <source>
        <dbReference type="ARBA" id="ARBA00022614"/>
    </source>
</evidence>
<dbReference type="InterPro" id="IPR001611">
    <property type="entry name" value="Leu-rich_rpt"/>
</dbReference>
<dbReference type="FunFam" id="3.80.10.10:FF:000356">
    <property type="entry name" value="LRR receptor-like serine/threonine-protein kinase"/>
    <property type="match status" value="1"/>
</dbReference>
<evidence type="ECO:0000256" key="8">
    <source>
        <dbReference type="ARBA" id="ARBA00023136"/>
    </source>
</evidence>
<evidence type="ECO:0000256" key="2">
    <source>
        <dbReference type="ARBA" id="ARBA00009592"/>
    </source>
</evidence>
<evidence type="ECO:0000256" key="7">
    <source>
        <dbReference type="ARBA" id="ARBA00022989"/>
    </source>
</evidence>
<evidence type="ECO:0000256" key="1">
    <source>
        <dbReference type="ARBA" id="ARBA00004251"/>
    </source>
</evidence>
<keyword evidence="12" id="KW-1185">Reference proteome</keyword>
<reference evidence="12" key="1">
    <citation type="submission" date="2016-06" db="EMBL/GenBank/DDBJ databases">
        <title>Parallel loss of symbiosis genes in relatives of nitrogen-fixing non-legume Parasponia.</title>
        <authorList>
            <person name="Van Velzen R."/>
            <person name="Holmer R."/>
            <person name="Bu F."/>
            <person name="Rutten L."/>
            <person name="Van Zeijl A."/>
            <person name="Liu W."/>
            <person name="Santuari L."/>
            <person name="Cao Q."/>
            <person name="Sharma T."/>
            <person name="Shen D."/>
            <person name="Roswanjaya Y."/>
            <person name="Wardhani T."/>
            <person name="Kalhor M.S."/>
            <person name="Jansen J."/>
            <person name="Van den Hoogen J."/>
            <person name="Gungor B."/>
            <person name="Hartog M."/>
            <person name="Hontelez J."/>
            <person name="Verver J."/>
            <person name="Yang W.-C."/>
            <person name="Schijlen E."/>
            <person name="Repin R."/>
            <person name="Schilthuizen M."/>
            <person name="Schranz E."/>
            <person name="Heidstra R."/>
            <person name="Miyata K."/>
            <person name="Fedorova E."/>
            <person name="Kohlen W."/>
            <person name="Bisseling T."/>
            <person name="Smit S."/>
            <person name="Geurts R."/>
        </authorList>
    </citation>
    <scope>NUCLEOTIDE SEQUENCE [LARGE SCALE GENOMIC DNA]</scope>
    <source>
        <strain evidence="12">cv. WU1-14</strain>
    </source>
</reference>
<keyword evidence="6" id="KW-0677">Repeat</keyword>
<dbReference type="PANTHER" id="PTHR27004">
    <property type="entry name" value="RECEPTOR-LIKE PROTEIN 12 ISOFORM X1"/>
    <property type="match status" value="1"/>
</dbReference>
<evidence type="ECO:0000256" key="6">
    <source>
        <dbReference type="ARBA" id="ARBA00022737"/>
    </source>
</evidence>
<sequence>MESNKFSGFNSMRIFDVSCHRFSGILPSNYFGNWSAMIDYSVIDLSNNRFRGRIPDSIGDLRYLITLNCSRNSFDSLIPLSMGSLTELEFLDLSANKLSGRIPEELVNLYNQLSGLIP</sequence>
<protein>
    <submittedName>
        <fullName evidence="11">LRR domain containing protein</fullName>
    </submittedName>
</protein>
<dbReference type="Pfam" id="PF13855">
    <property type="entry name" value="LRR_8"/>
    <property type="match status" value="1"/>
</dbReference>
<comment type="subcellular location">
    <subcellularLocation>
        <location evidence="1">Cell membrane</location>
        <topology evidence="1">Single-pass type I membrane protein</topology>
    </subcellularLocation>
</comment>
<organism evidence="11 12">
    <name type="scientific">Parasponia andersonii</name>
    <name type="common">Sponia andersonii</name>
    <dbReference type="NCBI Taxonomy" id="3476"/>
    <lineage>
        <taxon>Eukaryota</taxon>
        <taxon>Viridiplantae</taxon>
        <taxon>Streptophyta</taxon>
        <taxon>Embryophyta</taxon>
        <taxon>Tracheophyta</taxon>
        <taxon>Spermatophyta</taxon>
        <taxon>Magnoliopsida</taxon>
        <taxon>eudicotyledons</taxon>
        <taxon>Gunneridae</taxon>
        <taxon>Pentapetalae</taxon>
        <taxon>rosids</taxon>
        <taxon>fabids</taxon>
        <taxon>Rosales</taxon>
        <taxon>Cannabaceae</taxon>
        <taxon>Parasponia</taxon>
    </lineage>
</organism>
<evidence type="ECO:0000256" key="3">
    <source>
        <dbReference type="ARBA" id="ARBA00022475"/>
    </source>
</evidence>
<dbReference type="Gene3D" id="3.80.10.10">
    <property type="entry name" value="Ribonuclease Inhibitor"/>
    <property type="match status" value="1"/>
</dbReference>
<keyword evidence="10" id="KW-0325">Glycoprotein</keyword>
<evidence type="ECO:0000256" key="9">
    <source>
        <dbReference type="ARBA" id="ARBA00023170"/>
    </source>
</evidence>
<accession>A0A2P5C5U8</accession>